<keyword evidence="13" id="KW-0547">Nucleotide-binding</keyword>
<keyword evidence="3 13" id="KW-0133">Cell shape</keyword>
<evidence type="ECO:0000256" key="1">
    <source>
        <dbReference type="ARBA" id="ARBA00005898"/>
    </source>
</evidence>
<dbReference type="UniPathway" id="UPA00219"/>
<dbReference type="Pfam" id="PF01225">
    <property type="entry name" value="Mur_ligase"/>
    <property type="match status" value="1"/>
</dbReference>
<evidence type="ECO:0000259" key="15">
    <source>
        <dbReference type="Pfam" id="PF01225"/>
    </source>
</evidence>
<keyword evidence="13" id="KW-0460">Magnesium</keyword>
<evidence type="ECO:0000256" key="11">
    <source>
        <dbReference type="ARBA" id="ARBA00076158"/>
    </source>
</evidence>
<keyword evidence="13 18" id="KW-0436">Ligase</keyword>
<comment type="caution">
    <text evidence="13">Lacks conserved residue(s) required for the propagation of feature annotation.</text>
</comment>
<dbReference type="GO" id="GO:0051301">
    <property type="term" value="P:cell division"/>
    <property type="evidence" value="ECO:0007669"/>
    <property type="project" value="UniProtKB-KW"/>
</dbReference>
<dbReference type="InterPro" id="IPR013221">
    <property type="entry name" value="Mur_ligase_cen"/>
</dbReference>
<feature type="binding site" evidence="13">
    <location>
        <position position="228"/>
    </location>
    <ligand>
        <name>UDP-N-acetyl-alpha-D-muramoyl-L-alanyl-D-glutamate</name>
        <dbReference type="ChEBI" id="CHEBI:83900"/>
    </ligand>
</feature>
<dbReference type="KEGG" id="asim:FE240_14245"/>
<keyword evidence="13" id="KW-0067">ATP-binding</keyword>
<dbReference type="InterPro" id="IPR000713">
    <property type="entry name" value="Mur_ligase_N"/>
</dbReference>
<dbReference type="Proteomes" id="UP000594034">
    <property type="component" value="Chromosome"/>
</dbReference>
<keyword evidence="19" id="KW-1185">Reference proteome</keyword>
<dbReference type="Gene3D" id="3.40.1190.10">
    <property type="entry name" value="Mur-like, catalytic domain"/>
    <property type="match status" value="1"/>
</dbReference>
<dbReference type="InterPro" id="IPR005761">
    <property type="entry name" value="UDP-N-AcMur-Glu-dNH2Pim_ligase"/>
</dbReference>
<evidence type="ECO:0000256" key="9">
    <source>
        <dbReference type="ARBA" id="ARBA00072883"/>
    </source>
</evidence>
<dbReference type="InterPro" id="IPR036565">
    <property type="entry name" value="Mur-like_cat_sf"/>
</dbReference>
<evidence type="ECO:0000256" key="3">
    <source>
        <dbReference type="ARBA" id="ARBA00022960"/>
    </source>
</evidence>
<feature type="binding site" evidence="13">
    <location>
        <position position="501"/>
    </location>
    <ligand>
        <name>meso-2,6-diaminopimelate</name>
        <dbReference type="ChEBI" id="CHEBI:57791"/>
    </ligand>
</feature>
<comment type="similarity">
    <text evidence="1 13">Belongs to the MurCDEF family. MurE subfamily.</text>
</comment>
<keyword evidence="2 13" id="KW-0132">Cell division</keyword>
<dbReference type="Gene3D" id="3.90.190.20">
    <property type="entry name" value="Mur ligase, C-terminal domain"/>
    <property type="match status" value="1"/>
</dbReference>
<dbReference type="GO" id="GO:0005737">
    <property type="term" value="C:cytoplasm"/>
    <property type="evidence" value="ECO:0007669"/>
    <property type="project" value="UniProtKB-SubCell"/>
</dbReference>
<feature type="binding site" evidence="13">
    <location>
        <position position="194"/>
    </location>
    <ligand>
        <name>UDP-N-acetyl-alpha-D-muramoyl-L-alanyl-D-glutamate</name>
        <dbReference type="ChEBI" id="CHEBI:83900"/>
    </ligand>
</feature>
<dbReference type="GO" id="GO:0071555">
    <property type="term" value="P:cell wall organization"/>
    <property type="evidence" value="ECO:0007669"/>
    <property type="project" value="UniProtKB-KW"/>
</dbReference>
<keyword evidence="13" id="KW-0963">Cytoplasm</keyword>
<feature type="domain" description="Mur ligase N-terminal catalytic" evidence="15">
    <location>
        <begin position="65"/>
        <end position="139"/>
    </location>
</feature>
<dbReference type="InterPro" id="IPR036615">
    <property type="entry name" value="Mur_ligase_C_dom_sf"/>
</dbReference>
<dbReference type="Gene3D" id="3.40.1390.10">
    <property type="entry name" value="MurE/MurF, N-terminal domain"/>
    <property type="match status" value="1"/>
</dbReference>
<feature type="domain" description="Mur ligase central" evidence="17">
    <location>
        <begin position="151"/>
        <end position="354"/>
    </location>
</feature>
<keyword evidence="5 13" id="KW-0131">Cell cycle</keyword>
<dbReference type="InterPro" id="IPR004101">
    <property type="entry name" value="Mur_ligase_C"/>
</dbReference>
<feature type="binding site" evidence="13">
    <location>
        <begin position="195"/>
        <end position="196"/>
    </location>
    <ligand>
        <name>UDP-N-acetyl-alpha-D-muramoyl-L-alanyl-D-glutamate</name>
        <dbReference type="ChEBI" id="CHEBI:83900"/>
    </ligand>
</feature>
<keyword evidence="6 13" id="KW-0961">Cell wall biogenesis/degradation</keyword>
<dbReference type="GO" id="GO:0008765">
    <property type="term" value="F:UDP-N-acetylmuramoylalanyl-D-glutamate-2,6-diaminopimelate ligase activity"/>
    <property type="evidence" value="ECO:0007669"/>
    <property type="project" value="UniProtKB-UniRule"/>
</dbReference>
<dbReference type="PANTHER" id="PTHR23135:SF4">
    <property type="entry name" value="UDP-N-ACETYLMURAMOYL-L-ALANYL-D-GLUTAMATE--2,6-DIAMINOPIMELATE LIGASE MURE HOMOLOG, CHLOROPLASTIC"/>
    <property type="match status" value="1"/>
</dbReference>
<comment type="pathway">
    <text evidence="13 14">Cell wall biogenesis; peptidoglycan biosynthesis.</text>
</comment>
<evidence type="ECO:0000256" key="10">
    <source>
        <dbReference type="ARBA" id="ARBA00075482"/>
    </source>
</evidence>
<comment type="function">
    <text evidence="13">Catalyzes the addition of meso-diaminopimelic acid to the nucleotide precursor UDP-N-acetylmuramoyl-L-alanyl-D-glutamate (UMAG) in the biosynthesis of bacterial cell-wall peptidoglycan.</text>
</comment>
<keyword evidence="4 13" id="KW-0573">Peptidoglycan synthesis</keyword>
<comment type="cofactor">
    <cofactor evidence="13">
        <name>Mg(2+)</name>
        <dbReference type="ChEBI" id="CHEBI:18420"/>
    </cofactor>
</comment>
<dbReference type="GO" id="GO:0009252">
    <property type="term" value="P:peptidoglycan biosynthetic process"/>
    <property type="evidence" value="ECO:0007669"/>
    <property type="project" value="UniProtKB-UniRule"/>
</dbReference>
<dbReference type="HAMAP" id="MF_00208">
    <property type="entry name" value="MurE"/>
    <property type="match status" value="1"/>
</dbReference>
<dbReference type="GO" id="GO:0008360">
    <property type="term" value="P:regulation of cell shape"/>
    <property type="evidence" value="ECO:0007669"/>
    <property type="project" value="UniProtKB-KW"/>
</dbReference>
<feature type="binding site" evidence="13">
    <location>
        <position position="222"/>
    </location>
    <ligand>
        <name>UDP-N-acetyl-alpha-D-muramoyl-L-alanyl-D-glutamate</name>
        <dbReference type="ChEBI" id="CHEBI:83900"/>
    </ligand>
</feature>
<feature type="binding site" evidence="13">
    <location>
        <position position="505"/>
    </location>
    <ligand>
        <name>meso-2,6-diaminopimelate</name>
        <dbReference type="ChEBI" id="CHEBI:57791"/>
    </ligand>
</feature>
<proteinExistence type="inferred from homology"/>
<evidence type="ECO:0000256" key="12">
    <source>
        <dbReference type="ARBA" id="ARBA00081560"/>
    </source>
</evidence>
<dbReference type="NCBIfam" id="NF001124">
    <property type="entry name" value="PRK00139.1-2"/>
    <property type="match status" value="1"/>
</dbReference>
<evidence type="ECO:0000256" key="2">
    <source>
        <dbReference type="ARBA" id="ARBA00022618"/>
    </source>
</evidence>
<dbReference type="GO" id="GO:0000287">
    <property type="term" value="F:magnesium ion binding"/>
    <property type="evidence" value="ECO:0007669"/>
    <property type="project" value="UniProtKB-UniRule"/>
</dbReference>
<protein>
    <recommendedName>
        <fullName evidence="9 13">UDP-N-acetylmuramoyl-L-alanyl-D-glutamate--2,6-diaminopimelate ligase</fullName>
        <ecNumber evidence="8 13">6.3.2.13</ecNumber>
    </recommendedName>
    <alternativeName>
        <fullName evidence="10 13">Meso-A2pm-adding enzyme</fullName>
    </alternativeName>
    <alternativeName>
        <fullName evidence="11 13">Meso-diaminopimelate-adding enzyme</fullName>
    </alternativeName>
    <alternativeName>
        <fullName evidence="12 13">UDP-MurNAc-L-Ala-D-Glu:meso-diaminopimelate ligase</fullName>
    </alternativeName>
    <alternativeName>
        <fullName evidence="13">UDP-MurNAc-tripeptide synthetase</fullName>
    </alternativeName>
    <alternativeName>
        <fullName evidence="13">UDP-N-acetylmuramyl-tripeptide synthetase</fullName>
    </alternativeName>
</protein>
<comment type="PTM">
    <text evidence="13">Carboxylation is probably crucial for Mg(2+) binding and, consequently, for the gamma-phosphate positioning of ATP.</text>
</comment>
<evidence type="ECO:0000256" key="7">
    <source>
        <dbReference type="ARBA" id="ARBA00050251"/>
    </source>
</evidence>
<dbReference type="EMBL" id="CP040449">
    <property type="protein sequence ID" value="QFI55747.1"/>
    <property type="molecule type" value="Genomic_DNA"/>
</dbReference>
<evidence type="ECO:0000256" key="8">
    <source>
        <dbReference type="ARBA" id="ARBA00066633"/>
    </source>
</evidence>
<evidence type="ECO:0000313" key="18">
    <source>
        <dbReference type="EMBL" id="QFI55747.1"/>
    </source>
</evidence>
<dbReference type="AlphaFoldDB" id="A0A5J6X080"/>
<evidence type="ECO:0000256" key="4">
    <source>
        <dbReference type="ARBA" id="ARBA00022984"/>
    </source>
</evidence>
<dbReference type="Pfam" id="PF02875">
    <property type="entry name" value="Mur_ligase_C"/>
    <property type="match status" value="1"/>
</dbReference>
<accession>A0A5J6X080</accession>
<feature type="modified residue" description="N6-carboxylysine" evidence="13">
    <location>
        <position position="262"/>
    </location>
</feature>
<dbReference type="Pfam" id="PF08245">
    <property type="entry name" value="Mur_ligase_M"/>
    <property type="match status" value="1"/>
</dbReference>
<name>A0A5J6X080_9GAMM</name>
<dbReference type="SUPFAM" id="SSF53623">
    <property type="entry name" value="MurD-like peptide ligases, catalytic domain"/>
    <property type="match status" value="1"/>
</dbReference>
<dbReference type="GO" id="GO:0005524">
    <property type="term" value="F:ATP binding"/>
    <property type="evidence" value="ECO:0007669"/>
    <property type="project" value="UniProtKB-UniRule"/>
</dbReference>
<comment type="subcellular location">
    <subcellularLocation>
        <location evidence="13 14">Cytoplasm</location>
    </subcellularLocation>
</comment>
<dbReference type="SUPFAM" id="SSF53244">
    <property type="entry name" value="MurD-like peptide ligases, peptide-binding domain"/>
    <property type="match status" value="1"/>
</dbReference>
<feature type="binding site" evidence="13">
    <location>
        <position position="230"/>
    </location>
    <ligand>
        <name>UDP-N-acetyl-alpha-D-muramoyl-L-alanyl-D-glutamate</name>
        <dbReference type="ChEBI" id="CHEBI:83900"/>
    </ligand>
</feature>
<dbReference type="EC" id="6.3.2.13" evidence="8 13"/>
<feature type="binding site" evidence="13">
    <location>
        <position position="68"/>
    </location>
    <ligand>
        <name>UDP-N-acetyl-alpha-D-muramoyl-L-alanyl-D-glutamate</name>
        <dbReference type="ChEBI" id="CHEBI:83900"/>
    </ligand>
</feature>
<dbReference type="NCBIfam" id="NF001123">
    <property type="entry name" value="PRK00139.1-1"/>
    <property type="match status" value="1"/>
</dbReference>
<evidence type="ECO:0000256" key="13">
    <source>
        <dbReference type="HAMAP-Rule" id="MF_00208"/>
    </source>
</evidence>
<dbReference type="PANTHER" id="PTHR23135">
    <property type="entry name" value="MUR LIGASE FAMILY MEMBER"/>
    <property type="match status" value="1"/>
</dbReference>
<feature type="short sequence motif" description="Meso-diaminopimelate recognition motif" evidence="13">
    <location>
        <begin position="450"/>
        <end position="453"/>
    </location>
</feature>
<dbReference type="SUPFAM" id="SSF63418">
    <property type="entry name" value="MurE/MurF N-terminal domain"/>
    <property type="match status" value="1"/>
</dbReference>
<organism evidence="18 19">
    <name type="scientific">Aeromonas simiae</name>
    <dbReference type="NCBI Taxonomy" id="218936"/>
    <lineage>
        <taxon>Bacteria</taxon>
        <taxon>Pseudomonadati</taxon>
        <taxon>Pseudomonadota</taxon>
        <taxon>Gammaproteobacteria</taxon>
        <taxon>Aeromonadales</taxon>
        <taxon>Aeromonadaceae</taxon>
        <taxon>Aeromonas</taxon>
    </lineage>
</organism>
<feature type="binding site" evidence="13">
    <location>
        <begin position="450"/>
        <end position="453"/>
    </location>
    <ligand>
        <name>meso-2,6-diaminopimelate</name>
        <dbReference type="ChEBI" id="CHEBI:57791"/>
    </ligand>
</feature>
<feature type="domain" description="Mur ligase C-terminal" evidence="16">
    <location>
        <begin position="377"/>
        <end position="503"/>
    </location>
</feature>
<reference evidence="18 19" key="1">
    <citation type="submission" date="2019-05" db="EMBL/GenBank/DDBJ databases">
        <title>OXA-830, a novel chromosomally encoded expanded-spectrum class D beta-lactamase in Aeromonas simiae.</title>
        <authorList>
            <person name="Zhou W."/>
            <person name="Chen Q."/>
        </authorList>
    </citation>
    <scope>NUCLEOTIDE SEQUENCE [LARGE SCALE GENOMIC DNA]</scope>
    <source>
        <strain evidence="18 19">A6</strain>
    </source>
</reference>
<feature type="binding site" evidence="13">
    <location>
        <begin position="153"/>
        <end position="159"/>
    </location>
    <ligand>
        <name>ATP</name>
        <dbReference type="ChEBI" id="CHEBI:30616"/>
    </ligand>
</feature>
<evidence type="ECO:0000256" key="5">
    <source>
        <dbReference type="ARBA" id="ARBA00023306"/>
    </source>
</evidence>
<evidence type="ECO:0000256" key="14">
    <source>
        <dbReference type="RuleBase" id="RU004135"/>
    </source>
</evidence>
<evidence type="ECO:0000256" key="6">
    <source>
        <dbReference type="ARBA" id="ARBA00023316"/>
    </source>
</evidence>
<feature type="binding site" evidence="13">
    <location>
        <position position="426"/>
    </location>
    <ligand>
        <name>meso-2,6-diaminopimelate</name>
        <dbReference type="ChEBI" id="CHEBI:57791"/>
    </ligand>
</feature>
<feature type="binding site" evidence="13">
    <location>
        <begin position="85"/>
        <end position="87"/>
    </location>
    <ligand>
        <name>UDP-N-acetyl-alpha-D-muramoyl-L-alanyl-D-glutamate</name>
        <dbReference type="ChEBI" id="CHEBI:83900"/>
    </ligand>
</feature>
<feature type="binding site" evidence="13">
    <location>
        <position position="70"/>
    </location>
    <ligand>
        <name>UDP-N-acetyl-alpha-D-muramoyl-L-alanyl-D-glutamate</name>
        <dbReference type="ChEBI" id="CHEBI:83900"/>
    </ligand>
</feature>
<gene>
    <name evidence="13 18" type="primary">murE</name>
    <name evidence="18" type="ORF">FE240_14245</name>
</gene>
<dbReference type="InterPro" id="IPR035911">
    <property type="entry name" value="MurE/MurF_N"/>
</dbReference>
<dbReference type="NCBIfam" id="TIGR01085">
    <property type="entry name" value="murE"/>
    <property type="match status" value="1"/>
</dbReference>
<evidence type="ECO:0000313" key="19">
    <source>
        <dbReference type="Proteomes" id="UP000594034"/>
    </source>
</evidence>
<evidence type="ECO:0000259" key="16">
    <source>
        <dbReference type="Pfam" id="PF02875"/>
    </source>
</evidence>
<dbReference type="NCBIfam" id="NF001126">
    <property type="entry name" value="PRK00139.1-4"/>
    <property type="match status" value="1"/>
</dbReference>
<dbReference type="FunFam" id="3.90.190.20:FF:000006">
    <property type="entry name" value="UDP-N-acetylmuramoyl-L-alanyl-D-glutamate--2,6-diaminopimelate ligase"/>
    <property type="match status" value="1"/>
</dbReference>
<comment type="catalytic activity">
    <reaction evidence="7 13">
        <text>UDP-N-acetyl-alpha-D-muramoyl-L-alanyl-D-glutamate + meso-2,6-diaminopimelate + ATP = UDP-N-acetyl-alpha-D-muramoyl-L-alanyl-gamma-D-glutamyl-meso-2,6-diaminopimelate + ADP + phosphate + H(+)</text>
        <dbReference type="Rhea" id="RHEA:23676"/>
        <dbReference type="ChEBI" id="CHEBI:15378"/>
        <dbReference type="ChEBI" id="CHEBI:30616"/>
        <dbReference type="ChEBI" id="CHEBI:43474"/>
        <dbReference type="ChEBI" id="CHEBI:57791"/>
        <dbReference type="ChEBI" id="CHEBI:83900"/>
        <dbReference type="ChEBI" id="CHEBI:83905"/>
        <dbReference type="ChEBI" id="CHEBI:456216"/>
        <dbReference type="EC" id="6.3.2.13"/>
    </reaction>
</comment>
<sequence length="535" mass="57349">MVAPWRPRRLPKPWAACCSSTTFVPTPTRRFRIPSLPVRRRPLFPALDQLLLPFGVTAPAIALDAITLDSRRVAPGTLFVAVKGHQVDGRRFIEQAVAQGAAAILFEAGDDFVAPELAVPCIPMADLPRHLSALAGRFYGNPAEALELVGVTGTNGKSTTALLIANWRTLLGGRAGVMGTVGNGLFGQLVEAANTTGSAIEVQGNLRALHEQGAELVAMEVSSHGLMQHRVAGLQFDAVAYTNLSRDHLDYHGTMAAYAEAKALLLERVDEARAVINGDDEVGRQWLASRPAAVAYSLEGGVAGHPGPQILASALEFHQQGFRARINSPWGNGVLSAPLLGRFNVANVLAALGVMLVLGYDFDALLASAPALQPVTGRMECFGGQDKPLAVVDYAHTPDALEKALAALRVHCQGQLWCVVGCGGDRDRGKRPMMAAMAERCADRVILTDDNPRTEAPQQIMADMVAGLQAPELVQVEHDRIKAIRLALSQATQQDIVLVAGKGHEDYQIIGTQKHHYSDRETVVEVLRTLPESFA</sequence>
<evidence type="ECO:0000259" key="17">
    <source>
        <dbReference type="Pfam" id="PF08245"/>
    </source>
</evidence>